<proteinExistence type="predicted"/>
<keyword evidence="10" id="KW-1185">Reference proteome</keyword>
<protein>
    <submittedName>
        <fullName evidence="9">Paraquat-inducible protein B</fullName>
    </submittedName>
</protein>
<feature type="domain" description="Mce/MlaD" evidence="8">
    <location>
        <begin position="297"/>
        <end position="392"/>
    </location>
</feature>
<evidence type="ECO:0000256" key="4">
    <source>
        <dbReference type="ARBA" id="ARBA00022692"/>
    </source>
</evidence>
<organism evidence="9 10">
    <name type="scientific">Frischella perrara</name>
    <dbReference type="NCBI Taxonomy" id="1267021"/>
    <lineage>
        <taxon>Bacteria</taxon>
        <taxon>Pseudomonadati</taxon>
        <taxon>Pseudomonadota</taxon>
        <taxon>Gammaproteobacteria</taxon>
        <taxon>Orbales</taxon>
        <taxon>Orbaceae</taxon>
        <taxon>Frischella</taxon>
    </lineage>
</organism>
<comment type="subcellular location">
    <subcellularLocation>
        <location evidence="1">Cell inner membrane</location>
    </subcellularLocation>
</comment>
<dbReference type="InterPro" id="IPR003399">
    <property type="entry name" value="Mce/MlaD"/>
</dbReference>
<dbReference type="OrthoDB" id="9806984at2"/>
<accession>A0A0A7S3T1</accession>
<dbReference type="InterPro" id="IPR051800">
    <property type="entry name" value="PqiA-PqiB_transport"/>
</dbReference>
<dbReference type="GO" id="GO:0005886">
    <property type="term" value="C:plasma membrane"/>
    <property type="evidence" value="ECO:0007669"/>
    <property type="project" value="UniProtKB-SubCell"/>
</dbReference>
<evidence type="ECO:0000256" key="2">
    <source>
        <dbReference type="ARBA" id="ARBA00022475"/>
    </source>
</evidence>
<dbReference type="RefSeq" id="WP_039105272.1">
    <property type="nucleotide sequence ID" value="NZ_CP009056.1"/>
</dbReference>
<name>A0A0A7S3T1_FRIPE</name>
<keyword evidence="2" id="KW-1003">Cell membrane</keyword>
<dbReference type="PANTHER" id="PTHR30462:SF2">
    <property type="entry name" value="INTERMEMBRANE TRANSPORT PROTEIN PQIB"/>
    <property type="match status" value="1"/>
</dbReference>
<evidence type="ECO:0000256" key="7">
    <source>
        <dbReference type="SAM" id="Phobius"/>
    </source>
</evidence>
<dbReference type="Proteomes" id="UP000030901">
    <property type="component" value="Chromosome"/>
</dbReference>
<gene>
    <name evidence="9" type="ORF">FPB0191_01671</name>
</gene>
<dbReference type="AlphaFoldDB" id="A0A0A7S3T1"/>
<evidence type="ECO:0000259" key="8">
    <source>
        <dbReference type="Pfam" id="PF02470"/>
    </source>
</evidence>
<keyword evidence="3" id="KW-0997">Cell inner membrane</keyword>
<reference evidence="9 10" key="1">
    <citation type="journal article" date="2014" name="Appl. Environ. Microbiol.">
        <title>Gut symbionts from distinct hosts exhibit genotoxic activity via divergent colibactin biosynthetic pathways.</title>
        <authorList>
            <person name="Engel P."/>
            <person name="Vizcaino M.I."/>
            <person name="Crawford J.M."/>
        </authorList>
    </citation>
    <scope>NUCLEOTIDE SEQUENCE [LARGE SCALE GENOMIC DNA]</scope>
    <source>
        <strain evidence="9 10">PEB0191</strain>
    </source>
</reference>
<feature type="transmembrane region" description="Helical" evidence="7">
    <location>
        <begin position="20"/>
        <end position="39"/>
    </location>
</feature>
<feature type="domain" description="Mce/MlaD" evidence="8">
    <location>
        <begin position="43"/>
        <end position="134"/>
    </location>
</feature>
<keyword evidence="4 7" id="KW-0812">Transmembrane</keyword>
<evidence type="ECO:0000256" key="6">
    <source>
        <dbReference type="ARBA" id="ARBA00023136"/>
    </source>
</evidence>
<dbReference type="NCBIfam" id="NF008070">
    <property type="entry name" value="PRK10807.1"/>
    <property type="match status" value="1"/>
</dbReference>
<evidence type="ECO:0000256" key="1">
    <source>
        <dbReference type="ARBA" id="ARBA00004533"/>
    </source>
</evidence>
<dbReference type="KEGG" id="fpp:FPB0191_01671"/>
<evidence type="ECO:0000313" key="10">
    <source>
        <dbReference type="Proteomes" id="UP000030901"/>
    </source>
</evidence>
<dbReference type="Pfam" id="PF02470">
    <property type="entry name" value="MlaD"/>
    <property type="match status" value="2"/>
</dbReference>
<dbReference type="PANTHER" id="PTHR30462">
    <property type="entry name" value="INTERMEMBRANE TRANSPORT PROTEIN PQIB-RELATED"/>
    <property type="match status" value="1"/>
</dbReference>
<dbReference type="HOGENOM" id="CLU_018765_3_1_6"/>
<dbReference type="EMBL" id="CP009056">
    <property type="protein sequence ID" value="AJA45487.1"/>
    <property type="molecule type" value="Genomic_DNA"/>
</dbReference>
<evidence type="ECO:0000256" key="5">
    <source>
        <dbReference type="ARBA" id="ARBA00022989"/>
    </source>
</evidence>
<sequence length="545" mass="60721">MSLLKHRLAKTVKINRISAIWIIPIVTLCIGIWMLYSHFSQQGKSVTLLAHDASSIVAGKTVIKSRSVDIGIVESVTLSDDYKKVVIHGRINKEMEPLIKNDSIFWIVKPQIGRAGVTGLDTLLSGVYIELVTGKDEAGFNGKPFTLYDTPPLTAPNEAGIRINLESSQSRVVPRGASVLFRGYQVGNVESSNFDIKLRKMKYQLFIAKPFDSLVTQNVRFWKEGGVNLSLSSQGANLDIPSLDVILSGGVSFDVPDGSKFGEQAKQFATYELYPNKKSIQDSQYTDYHEFLLFFNDSISGLDKGAPVEYRGIRIGTVSEVPFYTKQIFDTNPISNHNIPVLIRIEPGRLSNVIDKPVDLASIIIREQNNGLRAALKSANFITGSLYVDLNFYPNYQNEETNIQNQEYGYDTIKTVPTGLSQLQAKIIQTLDNLNNLPLDKTVTEFNQSLEKSQQLLDSLNRLINSKDIQNLPKELKTTIDSLNKTLQGIQPGSTLQNQLQADLQKFEEIMNQLSPVLETLNDKSNSLIFAAPKKDDPQPKARGH</sequence>
<keyword evidence="5 7" id="KW-1133">Transmembrane helix</keyword>
<evidence type="ECO:0000256" key="3">
    <source>
        <dbReference type="ARBA" id="ARBA00022519"/>
    </source>
</evidence>
<keyword evidence="6 7" id="KW-0472">Membrane</keyword>
<dbReference type="STRING" id="1267021.FPB0191_01671"/>
<evidence type="ECO:0000313" key="9">
    <source>
        <dbReference type="EMBL" id="AJA45487.1"/>
    </source>
</evidence>